<protein>
    <submittedName>
        <fullName evidence="1">Uncharacterized protein</fullName>
    </submittedName>
</protein>
<dbReference type="EMBL" id="NNAY01003453">
    <property type="protein sequence ID" value="OXU19391.1"/>
    <property type="molecule type" value="Genomic_DNA"/>
</dbReference>
<gene>
    <name evidence="1" type="ORF">TSAR_001247</name>
</gene>
<evidence type="ECO:0000313" key="2">
    <source>
        <dbReference type="Proteomes" id="UP000215335"/>
    </source>
</evidence>
<name>A0A232EM28_9HYME</name>
<keyword evidence="2" id="KW-1185">Reference proteome</keyword>
<organism evidence="1 2">
    <name type="scientific">Trichomalopsis sarcophagae</name>
    <dbReference type="NCBI Taxonomy" id="543379"/>
    <lineage>
        <taxon>Eukaryota</taxon>
        <taxon>Metazoa</taxon>
        <taxon>Ecdysozoa</taxon>
        <taxon>Arthropoda</taxon>
        <taxon>Hexapoda</taxon>
        <taxon>Insecta</taxon>
        <taxon>Pterygota</taxon>
        <taxon>Neoptera</taxon>
        <taxon>Endopterygota</taxon>
        <taxon>Hymenoptera</taxon>
        <taxon>Apocrita</taxon>
        <taxon>Proctotrupomorpha</taxon>
        <taxon>Chalcidoidea</taxon>
        <taxon>Pteromalidae</taxon>
        <taxon>Pteromalinae</taxon>
        <taxon>Trichomalopsis</taxon>
    </lineage>
</organism>
<dbReference type="Proteomes" id="UP000215335">
    <property type="component" value="Unassembled WGS sequence"/>
</dbReference>
<dbReference type="AlphaFoldDB" id="A0A232EM28"/>
<proteinExistence type="predicted"/>
<accession>A0A232EM28</accession>
<comment type="caution">
    <text evidence="1">The sequence shown here is derived from an EMBL/GenBank/DDBJ whole genome shotgun (WGS) entry which is preliminary data.</text>
</comment>
<sequence length="117" mass="13520">MFSQDYRNVTIMVDLAVREEAIHNLKLAFRQLRVISGHSIPENFTTLGPYVEDLYEKFQDVNEAILAVKTLKEIPSTMNENKLIRNRLRKDVYEISKAQIFEKDGGIFAESAISKKK</sequence>
<evidence type="ECO:0000313" key="1">
    <source>
        <dbReference type="EMBL" id="OXU19391.1"/>
    </source>
</evidence>
<reference evidence="1 2" key="1">
    <citation type="journal article" date="2017" name="Curr. Biol.">
        <title>The Evolution of Venom by Co-option of Single-Copy Genes.</title>
        <authorList>
            <person name="Martinson E.O."/>
            <person name="Mrinalini"/>
            <person name="Kelkar Y.D."/>
            <person name="Chang C.H."/>
            <person name="Werren J.H."/>
        </authorList>
    </citation>
    <scope>NUCLEOTIDE SEQUENCE [LARGE SCALE GENOMIC DNA]</scope>
    <source>
        <strain evidence="1 2">Alberta</strain>
        <tissue evidence="1">Whole body</tissue>
    </source>
</reference>